<dbReference type="SMART" id="SM00382">
    <property type="entry name" value="AAA"/>
    <property type="match status" value="1"/>
</dbReference>
<dbReference type="PANTHER" id="PTHR42711:SF19">
    <property type="entry name" value="DOXORUBICIN RESISTANCE ATP-BINDING PROTEIN DRRA"/>
    <property type="match status" value="1"/>
</dbReference>
<dbReference type="InterPro" id="IPR005894">
    <property type="entry name" value="DrrA"/>
</dbReference>
<dbReference type="InterPro" id="IPR003439">
    <property type="entry name" value="ABC_transporter-like_ATP-bd"/>
</dbReference>
<dbReference type="Pfam" id="PF13732">
    <property type="entry name" value="DrrA1-3_C"/>
    <property type="match status" value="1"/>
</dbReference>
<evidence type="ECO:0000313" key="12">
    <source>
        <dbReference type="Proteomes" id="UP001629745"/>
    </source>
</evidence>
<sequence>MRSGTALAIETTGLVKRFGSNTAVDGVDLAVPTGGVYGVLGPNGAGKTTTIRMLATLLPIDGGSARVLGHDVTKEAETVRGKVSLTGQFASLDEDLTGTENLMLLGRLYGYSRAAARSRCDQLLEAFGLQEAGGRQVKTYSGGMRRRIDIAASIIVTPELIFLDEPTTGLDPRSRNQVWEIVRALVAGGTTVLLTTQYLDEADQLADRIAVIDHGKVIAEGTTGQLKASVGSGALHVRVAEPSRRADAAVTLERTLGVSVSLESDPAALTARIDDPQRVARALATLDDENIVVTTFALGQPSLDEVFLALTGHGAENAETTAATGTFEGTPS</sequence>
<keyword evidence="4" id="KW-0547">Nucleotide-binding</keyword>
<evidence type="ECO:0000259" key="10">
    <source>
        <dbReference type="PROSITE" id="PS50893"/>
    </source>
</evidence>
<dbReference type="InterPro" id="IPR025302">
    <property type="entry name" value="DrrA1/2-like_C"/>
</dbReference>
<protein>
    <submittedName>
        <fullName evidence="11">ATP-binding cassette domain-containing protein</fullName>
    </submittedName>
</protein>
<keyword evidence="5 11" id="KW-0067">ATP-binding</keyword>
<dbReference type="InterPro" id="IPR050763">
    <property type="entry name" value="ABC_transporter_ATP-binding"/>
</dbReference>
<gene>
    <name evidence="11" type="ORF">ABEU20_004298</name>
</gene>
<dbReference type="Proteomes" id="UP001629745">
    <property type="component" value="Unassembled WGS sequence"/>
</dbReference>
<keyword evidence="8" id="KW-0046">Antibiotic resistance</keyword>
<keyword evidence="6" id="KW-1278">Translocase</keyword>
<dbReference type="SUPFAM" id="SSF52540">
    <property type="entry name" value="P-loop containing nucleoside triphosphate hydrolases"/>
    <property type="match status" value="1"/>
</dbReference>
<feature type="domain" description="ABC transporter" evidence="10">
    <location>
        <begin position="9"/>
        <end position="239"/>
    </location>
</feature>
<dbReference type="InterPro" id="IPR003593">
    <property type="entry name" value="AAA+_ATPase"/>
</dbReference>
<evidence type="ECO:0000256" key="2">
    <source>
        <dbReference type="ARBA" id="ARBA00022448"/>
    </source>
</evidence>
<reference evidence="11 12" key="1">
    <citation type="submission" date="2023-11" db="EMBL/GenBank/DDBJ databases">
        <authorList>
            <person name="Val-Calvo J."/>
            <person name="Scortti M."/>
            <person name="Vazquez-Boland J."/>
        </authorList>
    </citation>
    <scope>NUCLEOTIDE SEQUENCE [LARGE SCALE GENOMIC DNA]</scope>
    <source>
        <strain evidence="11 12">PAM 2766</strain>
    </source>
</reference>
<keyword evidence="12" id="KW-1185">Reference proteome</keyword>
<dbReference type="GO" id="GO:0005524">
    <property type="term" value="F:ATP binding"/>
    <property type="evidence" value="ECO:0007669"/>
    <property type="project" value="UniProtKB-KW"/>
</dbReference>
<evidence type="ECO:0000313" key="11">
    <source>
        <dbReference type="EMBL" id="MFM1725675.1"/>
    </source>
</evidence>
<dbReference type="PROSITE" id="PS50893">
    <property type="entry name" value="ABC_TRANSPORTER_2"/>
    <property type="match status" value="1"/>
</dbReference>
<keyword evidence="7" id="KW-0472">Membrane</keyword>
<dbReference type="PROSITE" id="PS00211">
    <property type="entry name" value="ABC_TRANSPORTER_1"/>
    <property type="match status" value="1"/>
</dbReference>
<dbReference type="Pfam" id="PF00005">
    <property type="entry name" value="ABC_tran"/>
    <property type="match status" value="1"/>
</dbReference>
<dbReference type="InterPro" id="IPR017871">
    <property type="entry name" value="ABC_transporter-like_CS"/>
</dbReference>
<organism evidence="11 12">
    <name type="scientific">Rhodococcus parequi</name>
    <dbReference type="NCBI Taxonomy" id="3137122"/>
    <lineage>
        <taxon>Bacteria</taxon>
        <taxon>Bacillati</taxon>
        <taxon>Actinomycetota</taxon>
        <taxon>Actinomycetes</taxon>
        <taxon>Mycobacteriales</taxon>
        <taxon>Nocardiaceae</taxon>
        <taxon>Rhodococcus</taxon>
    </lineage>
</organism>
<keyword evidence="2" id="KW-0813">Transport</keyword>
<keyword evidence="3" id="KW-1003">Cell membrane</keyword>
<dbReference type="NCBIfam" id="TIGR01188">
    <property type="entry name" value="drrA"/>
    <property type="match status" value="1"/>
</dbReference>
<evidence type="ECO:0000256" key="8">
    <source>
        <dbReference type="ARBA" id="ARBA00023251"/>
    </source>
</evidence>
<dbReference type="PANTHER" id="PTHR42711">
    <property type="entry name" value="ABC TRANSPORTER ATP-BINDING PROTEIN"/>
    <property type="match status" value="1"/>
</dbReference>
<evidence type="ECO:0000256" key="9">
    <source>
        <dbReference type="ARBA" id="ARBA00049985"/>
    </source>
</evidence>
<dbReference type="InterPro" id="IPR027417">
    <property type="entry name" value="P-loop_NTPase"/>
</dbReference>
<dbReference type="EMBL" id="JBDLNV010000007">
    <property type="protein sequence ID" value="MFM1725675.1"/>
    <property type="molecule type" value="Genomic_DNA"/>
</dbReference>
<dbReference type="Gene3D" id="3.40.50.300">
    <property type="entry name" value="P-loop containing nucleotide triphosphate hydrolases"/>
    <property type="match status" value="1"/>
</dbReference>
<evidence type="ECO:0000256" key="6">
    <source>
        <dbReference type="ARBA" id="ARBA00022967"/>
    </source>
</evidence>
<name>A0ABW9FJC8_9NOCA</name>
<evidence type="ECO:0000256" key="4">
    <source>
        <dbReference type="ARBA" id="ARBA00022741"/>
    </source>
</evidence>
<comment type="similarity">
    <text evidence="9">Belongs to the ABC transporter superfamily. Drug exporter-1 (DrugE1) (TC 3.A.1.105) family.</text>
</comment>
<accession>A0ABW9FJC8</accession>
<evidence type="ECO:0000256" key="5">
    <source>
        <dbReference type="ARBA" id="ARBA00022840"/>
    </source>
</evidence>
<proteinExistence type="inferred from homology"/>
<comment type="caution">
    <text evidence="11">The sequence shown here is derived from an EMBL/GenBank/DDBJ whole genome shotgun (WGS) entry which is preliminary data.</text>
</comment>
<evidence type="ECO:0000256" key="3">
    <source>
        <dbReference type="ARBA" id="ARBA00022475"/>
    </source>
</evidence>
<evidence type="ECO:0000256" key="1">
    <source>
        <dbReference type="ARBA" id="ARBA00004413"/>
    </source>
</evidence>
<dbReference type="RefSeq" id="WP_420166140.1">
    <property type="nucleotide sequence ID" value="NZ_JBDLNV010000007.1"/>
</dbReference>
<evidence type="ECO:0000256" key="7">
    <source>
        <dbReference type="ARBA" id="ARBA00023136"/>
    </source>
</evidence>
<comment type="subcellular location">
    <subcellularLocation>
        <location evidence="1">Cell membrane</location>
        <topology evidence="1">Peripheral membrane protein</topology>
        <orientation evidence="1">Cytoplasmic side</orientation>
    </subcellularLocation>
</comment>